<keyword evidence="4" id="KW-1185">Reference proteome</keyword>
<name>A0A4P7SFQ6_9CELL</name>
<accession>A0A4P7SFQ6</accession>
<feature type="transmembrane region" description="Helical" evidence="1">
    <location>
        <begin position="124"/>
        <end position="142"/>
    </location>
</feature>
<feature type="transmembrane region" description="Helical" evidence="1">
    <location>
        <begin position="92"/>
        <end position="112"/>
    </location>
</feature>
<dbReference type="Proteomes" id="UP000296469">
    <property type="component" value="Chromosome"/>
</dbReference>
<dbReference type="RefSeq" id="WP_135974279.1">
    <property type="nucleotide sequence ID" value="NZ_CP039291.1"/>
</dbReference>
<dbReference type="InterPro" id="IPR019251">
    <property type="entry name" value="DUF2231_TM"/>
</dbReference>
<dbReference type="AlphaFoldDB" id="A0A4P7SFQ6"/>
<sequence length="185" mass="19225">MSHSRSSDTDNTALQWAHGLEADARLDRPVAAARAAYAPLLSHDRIRGLLNGEPIGHALHPLMTDLPLGLWISATTLDLVGGEDAEHAADRLLGLGVLAALPTALTGAADWFNGNRRVQRVGAVHAALNSVGLGMYAGAYLLRKKGRRGLGKAVVLAAGAVVGVSGYLGGHMTIVQKYPEGGLAD</sequence>
<evidence type="ECO:0000313" key="3">
    <source>
        <dbReference type="EMBL" id="QCB92398.1"/>
    </source>
</evidence>
<evidence type="ECO:0000259" key="2">
    <source>
        <dbReference type="Pfam" id="PF09990"/>
    </source>
</evidence>
<evidence type="ECO:0000313" key="4">
    <source>
        <dbReference type="Proteomes" id="UP000296469"/>
    </source>
</evidence>
<dbReference type="EMBL" id="CP039291">
    <property type="protein sequence ID" value="QCB92398.1"/>
    <property type="molecule type" value="Genomic_DNA"/>
</dbReference>
<keyword evidence="1" id="KW-0812">Transmembrane</keyword>
<keyword evidence="1" id="KW-0472">Membrane</keyword>
<organism evidence="3 4">
    <name type="scientific">Cellulomonas shaoxiangyii</name>
    <dbReference type="NCBI Taxonomy" id="2566013"/>
    <lineage>
        <taxon>Bacteria</taxon>
        <taxon>Bacillati</taxon>
        <taxon>Actinomycetota</taxon>
        <taxon>Actinomycetes</taxon>
        <taxon>Micrococcales</taxon>
        <taxon>Cellulomonadaceae</taxon>
        <taxon>Cellulomonas</taxon>
    </lineage>
</organism>
<proteinExistence type="predicted"/>
<feature type="domain" description="DUF2231" evidence="2">
    <location>
        <begin position="56"/>
        <end position="175"/>
    </location>
</feature>
<evidence type="ECO:0000256" key="1">
    <source>
        <dbReference type="SAM" id="Phobius"/>
    </source>
</evidence>
<dbReference type="Pfam" id="PF09990">
    <property type="entry name" value="DUF2231"/>
    <property type="match status" value="1"/>
</dbReference>
<feature type="transmembrane region" description="Helical" evidence="1">
    <location>
        <begin position="154"/>
        <end position="175"/>
    </location>
</feature>
<gene>
    <name evidence="3" type="ORF">E5225_01355</name>
</gene>
<dbReference type="KEGG" id="celz:E5225_01355"/>
<dbReference type="OrthoDB" id="9795104at2"/>
<protein>
    <recommendedName>
        <fullName evidence="2">DUF2231 domain-containing protein</fullName>
    </recommendedName>
</protein>
<keyword evidence="1" id="KW-1133">Transmembrane helix</keyword>
<reference evidence="3 4" key="1">
    <citation type="submission" date="2019-04" db="EMBL/GenBank/DDBJ databases">
        <title>Isolation and identification of Cellulomonas shaoxiangyii sp. Nov. isolated from feces of the Tibetan antelopes (Pantholops hodgsonii) in the Qinghai-Tibet plateau of China.</title>
        <authorList>
            <person name="Tian Z."/>
        </authorList>
    </citation>
    <scope>NUCLEOTIDE SEQUENCE [LARGE SCALE GENOMIC DNA]</scope>
    <source>
        <strain evidence="3 4">Z28</strain>
    </source>
</reference>